<evidence type="ECO:0000256" key="3">
    <source>
        <dbReference type="ARBA" id="ARBA00022723"/>
    </source>
</evidence>
<dbReference type="RefSeq" id="XP_007891388.1">
    <property type="nucleotide sequence ID" value="XM_007893197.2"/>
</dbReference>
<dbReference type="Pfam" id="PF00042">
    <property type="entry name" value="Globin"/>
    <property type="match status" value="1"/>
</dbReference>
<feature type="domain" description="Globin" evidence="7">
    <location>
        <begin position="26"/>
        <end position="174"/>
    </location>
</feature>
<dbReference type="KEGG" id="cmk:103178449"/>
<dbReference type="STRING" id="7868.ENSCMIP00000043778"/>
<dbReference type="Gene3D" id="1.10.490.10">
    <property type="entry name" value="Globins"/>
    <property type="match status" value="1"/>
</dbReference>
<evidence type="ECO:0000313" key="9">
    <source>
        <dbReference type="Ensembl" id="ENSCMIP00000043778.1"/>
    </source>
</evidence>
<dbReference type="InterPro" id="IPR050532">
    <property type="entry name" value="Globin-like_OT"/>
</dbReference>
<sequence>MGCAISGPGQYPASGREDVVAVASLSLSDRQTQLVKETWRLVQEDIAKVGIIMFVRLFETHPECKDAFFLFRDIDDLQQLRKSKGLRAHGLRVMSFIEKTVARLDQEDRLQQLALELGKSHFRYSAAPKYYPYVGNEFICAVQPILKEKWTAEVEEAWKGLFHYLTSVMKKGYQDEERGSCPREKPKHGPNSV</sequence>
<dbReference type="OMA" id="MRQGYQD"/>
<keyword evidence="2 5" id="KW-0349">Heme</keyword>
<accession>A0A0K1NVN5</accession>
<dbReference type="CDD" id="cd12137">
    <property type="entry name" value="GbX"/>
    <property type="match status" value="1"/>
</dbReference>
<dbReference type="SUPFAM" id="SSF46458">
    <property type="entry name" value="Globin-like"/>
    <property type="match status" value="1"/>
</dbReference>
<dbReference type="Proteomes" id="UP000314986">
    <property type="component" value="Unassembled WGS sequence"/>
</dbReference>
<dbReference type="OrthoDB" id="436496at2759"/>
<dbReference type="InterPro" id="IPR000971">
    <property type="entry name" value="Globin"/>
</dbReference>
<dbReference type="GeneTree" id="ENSGT00730000111686"/>
<dbReference type="PANTHER" id="PTHR46458">
    <property type="entry name" value="BLR2807 PROTEIN"/>
    <property type="match status" value="1"/>
</dbReference>
<evidence type="ECO:0000256" key="2">
    <source>
        <dbReference type="ARBA" id="ARBA00022617"/>
    </source>
</evidence>
<feature type="compositionally biased region" description="Basic and acidic residues" evidence="6">
    <location>
        <begin position="174"/>
        <end position="184"/>
    </location>
</feature>
<dbReference type="InterPro" id="IPR012292">
    <property type="entry name" value="Globin/Proto"/>
</dbReference>
<dbReference type="GO" id="GO:0019825">
    <property type="term" value="F:oxygen binding"/>
    <property type="evidence" value="ECO:0007669"/>
    <property type="project" value="InterPro"/>
</dbReference>
<reference evidence="9" key="5">
    <citation type="submission" date="2025-05" db="UniProtKB">
        <authorList>
            <consortium name="Ensembl"/>
        </authorList>
    </citation>
    <scope>IDENTIFICATION</scope>
</reference>
<organism evidence="8">
    <name type="scientific">Callorhinchus milii</name>
    <name type="common">Ghost shark</name>
    <dbReference type="NCBI Taxonomy" id="7868"/>
    <lineage>
        <taxon>Eukaryota</taxon>
        <taxon>Metazoa</taxon>
        <taxon>Chordata</taxon>
        <taxon>Craniata</taxon>
        <taxon>Vertebrata</taxon>
        <taxon>Chondrichthyes</taxon>
        <taxon>Holocephali</taxon>
        <taxon>Chimaeriformes</taxon>
        <taxon>Callorhinchidae</taxon>
        <taxon>Callorhinchus</taxon>
    </lineage>
</organism>
<reference evidence="8" key="4">
    <citation type="journal article" date="2015" name="Mol. Biol. Evol.">
        <title>Ancient Duplications and Expression Divergence in the Globin Gene Superfamily of Vertebrates: Insights from the Elephant Shark Genome and Transcriptome.</title>
        <authorList>
            <person name="Opazo J.C."/>
            <person name="Lee A.P."/>
            <person name="Hoffmann F.G."/>
            <person name="Toloza-Villalobos J."/>
            <person name="Burmester T."/>
            <person name="Venkatesh B."/>
            <person name="Storz J.F."/>
        </authorList>
    </citation>
    <scope>NUCLEOTIDE SEQUENCE</scope>
</reference>
<dbReference type="GO" id="GO:0020037">
    <property type="term" value="F:heme binding"/>
    <property type="evidence" value="ECO:0007669"/>
    <property type="project" value="InterPro"/>
</dbReference>
<dbReference type="GO" id="GO:0005344">
    <property type="term" value="F:oxygen carrier activity"/>
    <property type="evidence" value="ECO:0007669"/>
    <property type="project" value="UniProtKB-KW"/>
</dbReference>
<evidence type="ECO:0000256" key="6">
    <source>
        <dbReference type="SAM" id="MobiDB-lite"/>
    </source>
</evidence>
<proteinExistence type="evidence at transcript level"/>
<protein>
    <submittedName>
        <fullName evidence="8">GbX1</fullName>
    </submittedName>
    <submittedName>
        <fullName evidence="9">X globin</fullName>
    </submittedName>
</protein>
<reference evidence="10" key="1">
    <citation type="journal article" date="2006" name="Science">
        <title>Ancient noncoding elements conserved in the human genome.</title>
        <authorList>
            <person name="Venkatesh B."/>
            <person name="Kirkness E.F."/>
            <person name="Loh Y.H."/>
            <person name="Halpern A.L."/>
            <person name="Lee A.P."/>
            <person name="Johnson J."/>
            <person name="Dandona N."/>
            <person name="Viswanathan L.D."/>
            <person name="Tay A."/>
            <person name="Venter J.C."/>
            <person name="Strausberg R.L."/>
            <person name="Brenner S."/>
        </authorList>
    </citation>
    <scope>NUCLEOTIDE SEQUENCE [LARGE SCALE GENOMIC DNA]</scope>
</reference>
<evidence type="ECO:0000256" key="5">
    <source>
        <dbReference type="RuleBase" id="RU000356"/>
    </source>
</evidence>
<feature type="region of interest" description="Disordered" evidence="6">
    <location>
        <begin position="174"/>
        <end position="193"/>
    </location>
</feature>
<reference evidence="10" key="3">
    <citation type="journal article" date="2014" name="Nature">
        <title>Elephant shark genome provides unique insights into gnathostome evolution.</title>
        <authorList>
            <consortium name="International Elephant Shark Genome Sequencing Consortium"/>
            <person name="Venkatesh B."/>
            <person name="Lee A.P."/>
            <person name="Ravi V."/>
            <person name="Maurya A.K."/>
            <person name="Lian M.M."/>
            <person name="Swann J.B."/>
            <person name="Ohta Y."/>
            <person name="Flajnik M.F."/>
            <person name="Sutoh Y."/>
            <person name="Kasahara M."/>
            <person name="Hoon S."/>
            <person name="Gangu V."/>
            <person name="Roy S.W."/>
            <person name="Irimia M."/>
            <person name="Korzh V."/>
            <person name="Kondrychyn I."/>
            <person name="Lim Z.W."/>
            <person name="Tay B.H."/>
            <person name="Tohari S."/>
            <person name="Kong K.W."/>
            <person name="Ho S."/>
            <person name="Lorente-Galdos B."/>
            <person name="Quilez J."/>
            <person name="Marques-Bonet T."/>
            <person name="Raney B.J."/>
            <person name="Ingham P.W."/>
            <person name="Tay A."/>
            <person name="Hillier L.W."/>
            <person name="Minx P."/>
            <person name="Boehm T."/>
            <person name="Wilson R.K."/>
            <person name="Brenner S."/>
            <person name="Warren W.C."/>
        </authorList>
    </citation>
    <scope>NUCLEOTIDE SEQUENCE [LARGE SCALE GENOMIC DNA]</scope>
</reference>
<dbReference type="PANTHER" id="PTHR46458:SF2">
    <property type="entry name" value="X GLOBIN"/>
    <property type="match status" value="1"/>
</dbReference>
<keyword evidence="5" id="KW-0813">Transport</keyword>
<keyword evidence="5" id="KW-0561">Oxygen transport</keyword>
<dbReference type="Ensembl" id="ENSCMIT00000044402.1">
    <property type="protein sequence ID" value="ENSCMIP00000043778.1"/>
    <property type="gene ID" value="ENSCMIG00000018137.1"/>
</dbReference>
<comment type="similarity">
    <text evidence="1 5">Belongs to the globin family.</text>
</comment>
<gene>
    <name evidence="9" type="primary">xgb</name>
</gene>
<dbReference type="InterPro" id="IPR009050">
    <property type="entry name" value="Globin-like_sf"/>
</dbReference>
<evidence type="ECO:0000313" key="10">
    <source>
        <dbReference type="Proteomes" id="UP000314986"/>
    </source>
</evidence>
<dbReference type="PROSITE" id="PS01033">
    <property type="entry name" value="GLOBIN"/>
    <property type="match status" value="1"/>
</dbReference>
<reference evidence="10" key="2">
    <citation type="journal article" date="2007" name="PLoS Biol.">
        <title>Survey sequencing and comparative analysis of the elephant shark (Callorhinchus milii) genome.</title>
        <authorList>
            <person name="Venkatesh B."/>
            <person name="Kirkness E.F."/>
            <person name="Loh Y.H."/>
            <person name="Halpern A.L."/>
            <person name="Lee A.P."/>
            <person name="Johnson J."/>
            <person name="Dandona N."/>
            <person name="Viswanathan L.D."/>
            <person name="Tay A."/>
            <person name="Venter J.C."/>
            <person name="Strausberg R.L."/>
            <person name="Brenner S."/>
        </authorList>
    </citation>
    <scope>NUCLEOTIDE SEQUENCE [LARGE SCALE GENOMIC DNA]</scope>
</reference>
<keyword evidence="4" id="KW-0408">Iron</keyword>
<evidence type="ECO:0000256" key="4">
    <source>
        <dbReference type="ARBA" id="ARBA00023004"/>
    </source>
</evidence>
<evidence type="ECO:0000256" key="1">
    <source>
        <dbReference type="ARBA" id="ARBA00008705"/>
    </source>
</evidence>
<dbReference type="GO" id="GO:0046872">
    <property type="term" value="F:metal ion binding"/>
    <property type="evidence" value="ECO:0007669"/>
    <property type="project" value="UniProtKB-KW"/>
</dbReference>
<dbReference type="PRINTS" id="PR00188">
    <property type="entry name" value="PLANTGLOBIN"/>
</dbReference>
<dbReference type="GeneID" id="103178449"/>
<keyword evidence="10" id="KW-1185">Reference proteome</keyword>
<evidence type="ECO:0000259" key="7">
    <source>
        <dbReference type="PROSITE" id="PS01033"/>
    </source>
</evidence>
<dbReference type="AlphaFoldDB" id="A0A0K1NVN5"/>
<dbReference type="EMBL" id="KP056823">
    <property type="protein sequence ID" value="AKU74646.1"/>
    <property type="molecule type" value="mRNA"/>
</dbReference>
<evidence type="ECO:0000313" key="8">
    <source>
        <dbReference type="EMBL" id="AKU74646.1"/>
    </source>
</evidence>
<keyword evidence="3" id="KW-0479">Metal-binding</keyword>
<name>A0A0K1NVN5_CALMI</name>